<dbReference type="Proteomes" id="UP000254848">
    <property type="component" value="Unassembled WGS sequence"/>
</dbReference>
<evidence type="ECO:0000313" key="1">
    <source>
        <dbReference type="EMBL" id="RDK83875.1"/>
    </source>
</evidence>
<comment type="caution">
    <text evidence="1">The sequence shown here is derived from an EMBL/GenBank/DDBJ whole genome shotgun (WGS) entry which is preliminary data.</text>
</comment>
<sequence length="63" mass="7138">MRLCGEKRDGSLWEQCLYVYNAGGYEPLARVDTLSHDGKSRKEIHYYHAHLNGLPEELTSDGG</sequence>
<protein>
    <submittedName>
        <fullName evidence="1">Uncharacterized protein</fullName>
    </submittedName>
</protein>
<name>A0A370Q687_9GAMM</name>
<evidence type="ECO:0000313" key="2">
    <source>
        <dbReference type="Proteomes" id="UP000254848"/>
    </source>
</evidence>
<proteinExistence type="predicted"/>
<organism evidence="1 2">
    <name type="scientific">Enterobacillus tribolii</name>
    <dbReference type="NCBI Taxonomy" id="1487935"/>
    <lineage>
        <taxon>Bacteria</taxon>
        <taxon>Pseudomonadati</taxon>
        <taxon>Pseudomonadota</taxon>
        <taxon>Gammaproteobacteria</taxon>
        <taxon>Enterobacterales</taxon>
        <taxon>Hafniaceae</taxon>
        <taxon>Enterobacillus</taxon>
    </lineage>
</organism>
<dbReference type="EMBL" id="QRAP01000015">
    <property type="protein sequence ID" value="RDK83875.1"/>
    <property type="molecule type" value="Genomic_DNA"/>
</dbReference>
<accession>A0A370Q687</accession>
<reference evidence="1 2" key="1">
    <citation type="submission" date="2018-07" db="EMBL/GenBank/DDBJ databases">
        <title>Genomic Encyclopedia of Type Strains, Phase IV (KMG-IV): sequencing the most valuable type-strain genomes for metagenomic binning, comparative biology and taxonomic classification.</title>
        <authorList>
            <person name="Goeker M."/>
        </authorList>
    </citation>
    <scope>NUCLEOTIDE SEQUENCE [LARGE SCALE GENOMIC DNA]</scope>
    <source>
        <strain evidence="1 2">DSM 103736</strain>
    </source>
</reference>
<dbReference type="AlphaFoldDB" id="A0A370Q687"/>
<keyword evidence="2" id="KW-1185">Reference proteome</keyword>
<gene>
    <name evidence="1" type="ORF">C8D90_1152</name>
</gene>